<dbReference type="OMA" id="RWATQIS"/>
<dbReference type="OrthoDB" id="5386199at2759"/>
<protein>
    <submittedName>
        <fullName evidence="3">Uncharacterized protein</fullName>
    </submittedName>
</protein>
<dbReference type="GeneID" id="25565931"/>
<dbReference type="GO" id="GO:0031966">
    <property type="term" value="C:mitochondrial membrane"/>
    <property type="evidence" value="ECO:0007669"/>
    <property type="project" value="TreeGrafter"/>
</dbReference>
<keyword evidence="2" id="KW-0812">Transmembrane</keyword>
<keyword evidence="2" id="KW-0472">Membrane</keyword>
<name>A0A0L0DGA3_THETB</name>
<accession>A0A0L0DGA3</accession>
<proteinExistence type="predicted"/>
<dbReference type="RefSeq" id="XP_013756915.1">
    <property type="nucleotide sequence ID" value="XM_013901461.1"/>
</dbReference>
<sequence length="222" mass="23026">MIAADVPWLSAPAAASEAGGEQPVAEKDTAGSGALETIYRGPLGRPIRAVKVFSVSSMVLTAVGSPALAVLASEHMPLQAGMAMAGGAMAVSAFTTSLLYWFTKPYVVNLSVDPASPDVVHLTTLSLLGRPAKSVVHIDEVTRELGRPFASFQVPSTGDHYFVHAGVGDVENWGHVLSKLADMTKDDVDASSAAAKVQSEIDALSRSSETSSVNSDTKSSAK</sequence>
<evidence type="ECO:0000256" key="1">
    <source>
        <dbReference type="SAM" id="MobiDB-lite"/>
    </source>
</evidence>
<dbReference type="InterPro" id="IPR045325">
    <property type="entry name" value="TMEM70/TMEM186/TMEM223"/>
</dbReference>
<dbReference type="AlphaFoldDB" id="A0A0L0DGA3"/>
<keyword evidence="4" id="KW-1185">Reference proteome</keyword>
<dbReference type="PANTHER" id="PTHR13281">
    <property type="entry name" value="TRANSMEMBRANE PROTEIN 70, MITOCHONDRIAL"/>
    <property type="match status" value="1"/>
</dbReference>
<feature type="compositionally biased region" description="Polar residues" evidence="1">
    <location>
        <begin position="205"/>
        <end position="222"/>
    </location>
</feature>
<keyword evidence="2" id="KW-1133">Transmembrane helix</keyword>
<evidence type="ECO:0000256" key="2">
    <source>
        <dbReference type="SAM" id="Phobius"/>
    </source>
</evidence>
<gene>
    <name evidence="3" type="ORF">AMSG_06860</name>
</gene>
<dbReference type="Pfam" id="PF06979">
    <property type="entry name" value="TMEM70"/>
    <property type="match status" value="1"/>
</dbReference>
<dbReference type="PANTHER" id="PTHR13281:SF0">
    <property type="entry name" value="TRANSMEMBRANE PROTEIN 70, MITOCHONDRIAL"/>
    <property type="match status" value="1"/>
</dbReference>
<dbReference type="InterPro" id="IPR009724">
    <property type="entry name" value="TMEM70"/>
</dbReference>
<dbReference type="EMBL" id="GL349461">
    <property type="protein sequence ID" value="KNC50373.1"/>
    <property type="molecule type" value="Genomic_DNA"/>
</dbReference>
<dbReference type="Proteomes" id="UP000054408">
    <property type="component" value="Unassembled WGS sequence"/>
</dbReference>
<evidence type="ECO:0000313" key="3">
    <source>
        <dbReference type="EMBL" id="KNC50373.1"/>
    </source>
</evidence>
<feature type="region of interest" description="Disordered" evidence="1">
    <location>
        <begin position="199"/>
        <end position="222"/>
    </location>
</feature>
<feature type="transmembrane region" description="Helical" evidence="2">
    <location>
        <begin position="78"/>
        <end position="102"/>
    </location>
</feature>
<dbReference type="GO" id="GO:0033615">
    <property type="term" value="P:mitochondrial proton-transporting ATP synthase complex assembly"/>
    <property type="evidence" value="ECO:0007669"/>
    <property type="project" value="TreeGrafter"/>
</dbReference>
<feature type="transmembrane region" description="Helical" evidence="2">
    <location>
        <begin position="52"/>
        <end position="72"/>
    </location>
</feature>
<dbReference type="eggNOG" id="KOG4478">
    <property type="taxonomic scope" value="Eukaryota"/>
</dbReference>
<evidence type="ECO:0000313" key="4">
    <source>
        <dbReference type="Proteomes" id="UP000054408"/>
    </source>
</evidence>
<organism evidence="3 4">
    <name type="scientific">Thecamonas trahens ATCC 50062</name>
    <dbReference type="NCBI Taxonomy" id="461836"/>
    <lineage>
        <taxon>Eukaryota</taxon>
        <taxon>Apusozoa</taxon>
        <taxon>Apusomonadida</taxon>
        <taxon>Apusomonadidae</taxon>
        <taxon>Thecamonas</taxon>
    </lineage>
</organism>
<reference evidence="3 4" key="1">
    <citation type="submission" date="2010-05" db="EMBL/GenBank/DDBJ databases">
        <title>The Genome Sequence of Thecamonas trahens ATCC 50062.</title>
        <authorList>
            <consortium name="The Broad Institute Genome Sequencing Platform"/>
            <person name="Russ C."/>
            <person name="Cuomo C."/>
            <person name="Shea T."/>
            <person name="Young S.K."/>
            <person name="Zeng Q."/>
            <person name="Koehrsen M."/>
            <person name="Haas B."/>
            <person name="Borodovsky M."/>
            <person name="Guigo R."/>
            <person name="Alvarado L."/>
            <person name="Berlin A."/>
            <person name="Bochicchio J."/>
            <person name="Borenstein D."/>
            <person name="Chapman S."/>
            <person name="Chen Z."/>
            <person name="Freedman E."/>
            <person name="Gellesch M."/>
            <person name="Goldberg J."/>
            <person name="Griggs A."/>
            <person name="Gujja S."/>
            <person name="Heilman E."/>
            <person name="Heiman D."/>
            <person name="Hepburn T."/>
            <person name="Howarth C."/>
            <person name="Jen D."/>
            <person name="Larson L."/>
            <person name="Mehta T."/>
            <person name="Park D."/>
            <person name="Pearson M."/>
            <person name="Roberts A."/>
            <person name="Saif S."/>
            <person name="Shenoy N."/>
            <person name="Sisk P."/>
            <person name="Stolte C."/>
            <person name="Sykes S."/>
            <person name="Thomson T."/>
            <person name="Walk T."/>
            <person name="White J."/>
            <person name="Yandava C."/>
            <person name="Burger G."/>
            <person name="Gray M.W."/>
            <person name="Holland P.W.H."/>
            <person name="King N."/>
            <person name="Lang F.B.F."/>
            <person name="Roger A.J."/>
            <person name="Ruiz-Trillo I."/>
            <person name="Lander E."/>
            <person name="Nusbaum C."/>
        </authorList>
    </citation>
    <scope>NUCLEOTIDE SEQUENCE [LARGE SCALE GENOMIC DNA]</scope>
    <source>
        <strain evidence="3 4">ATCC 50062</strain>
    </source>
</reference>